<dbReference type="Pfam" id="PF03989">
    <property type="entry name" value="DNA_gyraseA_C"/>
    <property type="match status" value="5"/>
</dbReference>
<dbReference type="EMBL" id="BARU01030996">
    <property type="protein sequence ID" value="GAH69622.1"/>
    <property type="molecule type" value="Genomic_DNA"/>
</dbReference>
<dbReference type="GO" id="GO:0009330">
    <property type="term" value="C:DNA topoisomerase type II (double strand cut, ATP-hydrolyzing) complex"/>
    <property type="evidence" value="ECO:0007669"/>
    <property type="project" value="TreeGrafter"/>
</dbReference>
<protein>
    <recommendedName>
        <fullName evidence="2">DNA gyrase subunit A</fullName>
    </recommendedName>
</protein>
<reference evidence="1" key="1">
    <citation type="journal article" date="2014" name="Front. Microbiol.">
        <title>High frequency of phylogenetically diverse reductive dehalogenase-homologous genes in deep subseafloor sedimentary metagenomes.</title>
        <authorList>
            <person name="Kawai M."/>
            <person name="Futagami T."/>
            <person name="Toyoda A."/>
            <person name="Takaki Y."/>
            <person name="Nishi S."/>
            <person name="Hori S."/>
            <person name="Arai W."/>
            <person name="Tsubouchi T."/>
            <person name="Morono Y."/>
            <person name="Uchiyama I."/>
            <person name="Ito T."/>
            <person name="Fujiyama A."/>
            <person name="Inagaki F."/>
            <person name="Takami H."/>
        </authorList>
    </citation>
    <scope>NUCLEOTIDE SEQUENCE</scope>
    <source>
        <strain evidence="1">Expedition CK06-06</strain>
    </source>
</reference>
<dbReference type="SUPFAM" id="SSF101904">
    <property type="entry name" value="GyrA/ParC C-terminal domain-like"/>
    <property type="match status" value="1"/>
</dbReference>
<dbReference type="InterPro" id="IPR006691">
    <property type="entry name" value="GyrA/parC_rep"/>
</dbReference>
<dbReference type="Gene3D" id="2.120.10.90">
    <property type="entry name" value="DNA gyrase/topoisomerase IV, subunit A, C-terminal"/>
    <property type="match status" value="1"/>
</dbReference>
<dbReference type="GO" id="GO:0005524">
    <property type="term" value="F:ATP binding"/>
    <property type="evidence" value="ECO:0007669"/>
    <property type="project" value="InterPro"/>
</dbReference>
<dbReference type="InterPro" id="IPR050220">
    <property type="entry name" value="Type_II_DNA_Topoisomerases"/>
</dbReference>
<dbReference type="GO" id="GO:0006265">
    <property type="term" value="P:DNA topological change"/>
    <property type="evidence" value="ECO:0007669"/>
    <property type="project" value="InterPro"/>
</dbReference>
<dbReference type="GO" id="GO:0003677">
    <property type="term" value="F:DNA binding"/>
    <property type="evidence" value="ECO:0007669"/>
    <property type="project" value="InterPro"/>
</dbReference>
<sequence>MEADEIGDEDMIPDEETIITITRDGYIKRVPIDTYRPQRRGGRGVIGAGSKEEDKVSQLFVATTHHYVLFFTDRGRVYRLKAYEIPQTTRQAMGTAIINLISIEPGDKITATIAVRGLGEAGFMIMGTELGEAKKTDLTAFHNLRANGLRAFDIEEGDSLRWVAISHGDDEVTMVTRNGLSIRFHENNLRSAGRAAGGVRGIRLTGDDKVVGMTLARDDCELLVATGKGYGKRTPLVNYKKQGRGGKGIKTMNCNEKTGKIIE</sequence>
<dbReference type="GO" id="GO:0005737">
    <property type="term" value="C:cytoplasm"/>
    <property type="evidence" value="ECO:0007669"/>
    <property type="project" value="TreeGrafter"/>
</dbReference>
<organism evidence="1">
    <name type="scientific">marine sediment metagenome</name>
    <dbReference type="NCBI Taxonomy" id="412755"/>
    <lineage>
        <taxon>unclassified sequences</taxon>
        <taxon>metagenomes</taxon>
        <taxon>ecological metagenomes</taxon>
    </lineage>
</organism>
<dbReference type="GO" id="GO:0003918">
    <property type="term" value="F:DNA topoisomerase type II (double strand cut, ATP-hydrolyzing) activity"/>
    <property type="evidence" value="ECO:0007669"/>
    <property type="project" value="TreeGrafter"/>
</dbReference>
<gene>
    <name evidence="1" type="ORF">S03H2_49087</name>
</gene>
<feature type="non-terminal residue" evidence="1">
    <location>
        <position position="263"/>
    </location>
</feature>
<dbReference type="PANTHER" id="PTHR43493:SF5">
    <property type="entry name" value="DNA GYRASE SUBUNIT A, CHLOROPLASTIC_MITOCHONDRIAL"/>
    <property type="match status" value="1"/>
</dbReference>
<dbReference type="PANTHER" id="PTHR43493">
    <property type="entry name" value="DNA GYRASE/TOPOISOMERASE SUBUNIT A"/>
    <property type="match status" value="1"/>
</dbReference>
<dbReference type="InterPro" id="IPR035516">
    <property type="entry name" value="Gyrase/topoIV_suA_C"/>
</dbReference>
<evidence type="ECO:0008006" key="2">
    <source>
        <dbReference type="Google" id="ProtNLM"/>
    </source>
</evidence>
<comment type="caution">
    <text evidence="1">The sequence shown here is derived from an EMBL/GenBank/DDBJ whole genome shotgun (WGS) entry which is preliminary data.</text>
</comment>
<name>X1HJG3_9ZZZZ</name>
<dbReference type="AlphaFoldDB" id="X1HJG3"/>
<evidence type="ECO:0000313" key="1">
    <source>
        <dbReference type="EMBL" id="GAH69622.1"/>
    </source>
</evidence>
<proteinExistence type="predicted"/>
<accession>X1HJG3</accession>